<dbReference type="EMBL" id="CP121646">
    <property type="protein sequence ID" value="WFU65574.1"/>
    <property type="molecule type" value="Genomic_DNA"/>
</dbReference>
<sequence length="60" mass="6742">MMRLALAAERSSFGSSDKARRALFEKALSVTTRYPARLSVNTKSLAMMTSRCGFWWPKVA</sequence>
<proteinExistence type="predicted"/>
<evidence type="ECO:0000313" key="2">
    <source>
        <dbReference type="Proteomes" id="UP001221546"/>
    </source>
</evidence>
<name>A0ABY8JIY5_9BRAD</name>
<evidence type="ECO:0008006" key="3">
    <source>
        <dbReference type="Google" id="ProtNLM"/>
    </source>
</evidence>
<dbReference type="RefSeq" id="WP_057017454.1">
    <property type="nucleotide sequence ID" value="NZ_CP121646.1"/>
</dbReference>
<accession>A0ABY8JIY5</accession>
<organism evidence="1 2">
    <name type="scientific">Bradyrhizobium brasilense</name>
    <dbReference type="NCBI Taxonomy" id="1419277"/>
    <lineage>
        <taxon>Bacteria</taxon>
        <taxon>Pseudomonadati</taxon>
        <taxon>Pseudomonadota</taxon>
        <taxon>Alphaproteobacteria</taxon>
        <taxon>Hyphomicrobiales</taxon>
        <taxon>Nitrobacteraceae</taxon>
        <taxon>Bradyrhizobium</taxon>
    </lineage>
</organism>
<dbReference type="Proteomes" id="UP001221546">
    <property type="component" value="Chromosome"/>
</dbReference>
<gene>
    <name evidence="1" type="ORF">QA636_08660</name>
</gene>
<keyword evidence="2" id="KW-1185">Reference proteome</keyword>
<reference evidence="1 2" key="1">
    <citation type="submission" date="2023-04" db="EMBL/GenBank/DDBJ databases">
        <title>Australian commercial rhizobial inoculants.</title>
        <authorList>
            <person name="Kohlmeier M.G."/>
            <person name="O'Hara G.W."/>
            <person name="Colombi E."/>
            <person name="Ramsay J.P."/>
            <person name="Terpolilli J."/>
        </authorList>
    </citation>
    <scope>NUCLEOTIDE SEQUENCE [LARGE SCALE GENOMIC DNA]</scope>
    <source>
        <strain evidence="1 2">CB627</strain>
    </source>
</reference>
<evidence type="ECO:0000313" key="1">
    <source>
        <dbReference type="EMBL" id="WFU65574.1"/>
    </source>
</evidence>
<protein>
    <recommendedName>
        <fullName evidence="3">Transposase</fullName>
    </recommendedName>
</protein>